<dbReference type="AlphaFoldDB" id="A0A8E2DI98"/>
<name>A0A8E2DI98_9APHY</name>
<sequence>MHHNFSGILYYEYLATISLEVKVYWKKGTISFTAVLYALNRYLTLMGGVPIIFEFFGDMSESVIFHQYFIAVTQAVIAGMLTLRTVALYEGSKLILVLLISMICTGVGIAAVSMSVGDLLLLAYYIHPSSTMPAICHCPLASKSQNVRLVAPFGVILVFDTIVFVLTIARGIRFRCLWDASVFRILLRDGAAYYGVMVVMNVVNILTSLVRSARQRGMVTTLTNVISSILMTRLMLNLRDLKRSAMPGMTSAYGYTSSDIELTESSLFSHSAGETVSTYPSIYDSGEQAG</sequence>
<proteinExistence type="predicted"/>
<evidence type="ECO:0000259" key="2">
    <source>
        <dbReference type="Pfam" id="PF20151"/>
    </source>
</evidence>
<feature type="transmembrane region" description="Helical" evidence="1">
    <location>
        <begin position="95"/>
        <end position="126"/>
    </location>
</feature>
<keyword evidence="1" id="KW-0472">Membrane</keyword>
<feature type="transmembrane region" description="Helical" evidence="1">
    <location>
        <begin position="190"/>
        <end position="210"/>
    </location>
</feature>
<organism evidence="3 4">
    <name type="scientific">Obba rivulosa</name>
    <dbReference type="NCBI Taxonomy" id="1052685"/>
    <lineage>
        <taxon>Eukaryota</taxon>
        <taxon>Fungi</taxon>
        <taxon>Dikarya</taxon>
        <taxon>Basidiomycota</taxon>
        <taxon>Agaricomycotina</taxon>
        <taxon>Agaricomycetes</taxon>
        <taxon>Polyporales</taxon>
        <taxon>Gelatoporiaceae</taxon>
        <taxon>Obba</taxon>
    </lineage>
</organism>
<dbReference type="OrthoDB" id="3261349at2759"/>
<feature type="transmembrane region" description="Helical" evidence="1">
    <location>
        <begin position="65"/>
        <end position="83"/>
    </location>
</feature>
<keyword evidence="4" id="KW-1185">Reference proteome</keyword>
<dbReference type="EMBL" id="KV722518">
    <property type="protein sequence ID" value="OCH86649.1"/>
    <property type="molecule type" value="Genomic_DNA"/>
</dbReference>
<evidence type="ECO:0000313" key="4">
    <source>
        <dbReference type="Proteomes" id="UP000250043"/>
    </source>
</evidence>
<dbReference type="InterPro" id="IPR045340">
    <property type="entry name" value="DUF6533"/>
</dbReference>
<protein>
    <recommendedName>
        <fullName evidence="2">DUF6533 domain-containing protein</fullName>
    </recommendedName>
</protein>
<evidence type="ECO:0000256" key="1">
    <source>
        <dbReference type="SAM" id="Phobius"/>
    </source>
</evidence>
<feature type="domain" description="DUF6533" evidence="2">
    <location>
        <begin position="8"/>
        <end position="46"/>
    </location>
</feature>
<dbReference type="Proteomes" id="UP000250043">
    <property type="component" value="Unassembled WGS sequence"/>
</dbReference>
<accession>A0A8E2DI98</accession>
<feature type="transmembrane region" description="Helical" evidence="1">
    <location>
        <begin position="34"/>
        <end position="53"/>
    </location>
</feature>
<feature type="transmembrane region" description="Helical" evidence="1">
    <location>
        <begin position="216"/>
        <end position="236"/>
    </location>
</feature>
<keyword evidence="1" id="KW-0812">Transmembrane</keyword>
<keyword evidence="1" id="KW-1133">Transmembrane helix</keyword>
<evidence type="ECO:0000313" key="3">
    <source>
        <dbReference type="EMBL" id="OCH86649.1"/>
    </source>
</evidence>
<feature type="transmembrane region" description="Helical" evidence="1">
    <location>
        <begin position="149"/>
        <end position="169"/>
    </location>
</feature>
<reference evidence="3 4" key="1">
    <citation type="submission" date="2016-07" db="EMBL/GenBank/DDBJ databases">
        <title>Draft genome of the white-rot fungus Obba rivulosa 3A-2.</title>
        <authorList>
            <consortium name="DOE Joint Genome Institute"/>
            <person name="Miettinen O."/>
            <person name="Riley R."/>
            <person name="Acob R."/>
            <person name="Barry K."/>
            <person name="Cullen D."/>
            <person name="De Vries R."/>
            <person name="Hainaut M."/>
            <person name="Hatakka A."/>
            <person name="Henrissat B."/>
            <person name="Hilden K."/>
            <person name="Kuo R."/>
            <person name="Labutti K."/>
            <person name="Lipzen A."/>
            <person name="Makela M.R."/>
            <person name="Sandor L."/>
            <person name="Spatafora J.W."/>
            <person name="Grigoriev I.V."/>
            <person name="Hibbett D.S."/>
        </authorList>
    </citation>
    <scope>NUCLEOTIDE SEQUENCE [LARGE SCALE GENOMIC DNA]</scope>
    <source>
        <strain evidence="3 4">3A-2</strain>
    </source>
</reference>
<gene>
    <name evidence="3" type="ORF">OBBRIDRAFT_737661</name>
</gene>
<dbReference type="Pfam" id="PF20151">
    <property type="entry name" value="DUF6533"/>
    <property type="match status" value="1"/>
</dbReference>